<dbReference type="AlphaFoldDB" id="A0AAD9JIS0"/>
<dbReference type="PROSITE" id="PS51778">
    <property type="entry name" value="VAST"/>
    <property type="match status" value="1"/>
</dbReference>
<dbReference type="GO" id="GO:0005789">
    <property type="term" value="C:endoplasmic reticulum membrane"/>
    <property type="evidence" value="ECO:0007669"/>
    <property type="project" value="TreeGrafter"/>
</dbReference>
<comment type="caution">
    <text evidence="5">The sequence shown here is derived from an EMBL/GenBank/DDBJ whole genome shotgun (WGS) entry which is preliminary data.</text>
</comment>
<evidence type="ECO:0000313" key="6">
    <source>
        <dbReference type="Proteomes" id="UP001208570"/>
    </source>
</evidence>
<evidence type="ECO:0000313" key="5">
    <source>
        <dbReference type="EMBL" id="KAK2153747.1"/>
    </source>
</evidence>
<dbReference type="PANTHER" id="PTHR23319:SF4">
    <property type="entry name" value="GRAM DOMAIN CONTAINING 1B, ISOFORM E"/>
    <property type="match status" value="1"/>
</dbReference>
<evidence type="ECO:0000256" key="2">
    <source>
        <dbReference type="ARBA" id="ARBA00023136"/>
    </source>
</evidence>
<dbReference type="PANTHER" id="PTHR23319">
    <property type="entry name" value="GRAM DOMAIN CONTAINING 1B, ISOFORM E"/>
    <property type="match status" value="1"/>
</dbReference>
<organism evidence="5 6">
    <name type="scientific">Paralvinella palmiformis</name>
    <dbReference type="NCBI Taxonomy" id="53620"/>
    <lineage>
        <taxon>Eukaryota</taxon>
        <taxon>Metazoa</taxon>
        <taxon>Spiralia</taxon>
        <taxon>Lophotrochozoa</taxon>
        <taxon>Annelida</taxon>
        <taxon>Polychaeta</taxon>
        <taxon>Sedentaria</taxon>
        <taxon>Canalipalpata</taxon>
        <taxon>Terebellida</taxon>
        <taxon>Terebelliformia</taxon>
        <taxon>Alvinellidae</taxon>
        <taxon>Paralvinella</taxon>
    </lineage>
</organism>
<keyword evidence="2" id="KW-0472">Membrane</keyword>
<evidence type="ECO:0000256" key="3">
    <source>
        <dbReference type="SAM" id="MobiDB-lite"/>
    </source>
</evidence>
<keyword evidence="6" id="KW-1185">Reference proteome</keyword>
<dbReference type="GO" id="GO:0140268">
    <property type="term" value="C:endoplasmic reticulum-plasma membrane contact site"/>
    <property type="evidence" value="ECO:0007669"/>
    <property type="project" value="TreeGrafter"/>
</dbReference>
<feature type="compositionally biased region" description="Polar residues" evidence="3">
    <location>
        <begin position="12"/>
        <end position="59"/>
    </location>
</feature>
<evidence type="ECO:0000256" key="1">
    <source>
        <dbReference type="ARBA" id="ARBA00004370"/>
    </source>
</evidence>
<accession>A0AAD9JIS0</accession>
<name>A0AAD9JIS0_9ANNE</name>
<protein>
    <recommendedName>
        <fullName evidence="4">VASt domain-containing protein</fullName>
    </recommendedName>
</protein>
<dbReference type="Proteomes" id="UP001208570">
    <property type="component" value="Unassembled WGS sequence"/>
</dbReference>
<sequence length="354" mass="39801">MMSKASKKEVTKSLSTPQTHSINRVNSEATRDNIQANRDTFSADNCSSVSLSESTNPDQKMSRGTAVVDGTDESESEGDCPVDCSGHEHLEKVILDEVFEYPVNTLYKMIFTNHPFARKFQSANNCTGLELSDWSKPDPDGDSFRISKYTITYQQMGTNRPGACYVIDSEARTAGIPYSESFYLLNRFCLTRRTKYTSKLTITSSIIYTKKVWSMIRSFIDKNVDGGTSNSYALMETKAQDVVPTNVYTLVLNAEVITKLMVVFKLTRLQEKADSLFHHKHGIFNTDGSASLADKWQPLFESQQQQQEAEMEVWNKVLLVSGKILATMHKTITVLQINIGQGRKQDIGDEMDTK</sequence>
<dbReference type="GO" id="GO:0005886">
    <property type="term" value="C:plasma membrane"/>
    <property type="evidence" value="ECO:0007669"/>
    <property type="project" value="TreeGrafter"/>
</dbReference>
<feature type="region of interest" description="Disordered" evidence="3">
    <location>
        <begin position="1"/>
        <end position="83"/>
    </location>
</feature>
<gene>
    <name evidence="5" type="ORF">LSH36_287g00040</name>
</gene>
<dbReference type="InterPro" id="IPR031968">
    <property type="entry name" value="VASt"/>
</dbReference>
<feature type="domain" description="VASt" evidence="4">
    <location>
        <begin position="90"/>
        <end position="247"/>
    </location>
</feature>
<dbReference type="GO" id="GO:0120015">
    <property type="term" value="F:sterol transfer activity"/>
    <property type="evidence" value="ECO:0007669"/>
    <property type="project" value="TreeGrafter"/>
</dbReference>
<dbReference type="GO" id="GO:0032934">
    <property type="term" value="F:sterol binding"/>
    <property type="evidence" value="ECO:0007669"/>
    <property type="project" value="TreeGrafter"/>
</dbReference>
<dbReference type="InterPro" id="IPR051482">
    <property type="entry name" value="Cholesterol_transport"/>
</dbReference>
<feature type="compositionally biased region" description="Basic and acidic residues" evidence="3">
    <location>
        <begin position="1"/>
        <end position="11"/>
    </location>
</feature>
<dbReference type="EMBL" id="JAODUP010000287">
    <property type="protein sequence ID" value="KAK2153747.1"/>
    <property type="molecule type" value="Genomic_DNA"/>
</dbReference>
<evidence type="ECO:0000259" key="4">
    <source>
        <dbReference type="PROSITE" id="PS51778"/>
    </source>
</evidence>
<comment type="subcellular location">
    <subcellularLocation>
        <location evidence="1">Membrane</location>
    </subcellularLocation>
</comment>
<feature type="compositionally biased region" description="Acidic residues" evidence="3">
    <location>
        <begin position="70"/>
        <end position="80"/>
    </location>
</feature>
<dbReference type="Pfam" id="PF16016">
    <property type="entry name" value="VASt"/>
    <property type="match status" value="1"/>
</dbReference>
<proteinExistence type="predicted"/>
<dbReference type="GO" id="GO:0032366">
    <property type="term" value="P:intracellular sterol transport"/>
    <property type="evidence" value="ECO:0007669"/>
    <property type="project" value="TreeGrafter"/>
</dbReference>
<reference evidence="5" key="1">
    <citation type="journal article" date="2023" name="Mol. Biol. Evol.">
        <title>Third-Generation Sequencing Reveals the Adaptive Role of the Epigenome in Three Deep-Sea Polychaetes.</title>
        <authorList>
            <person name="Perez M."/>
            <person name="Aroh O."/>
            <person name="Sun Y."/>
            <person name="Lan Y."/>
            <person name="Juniper S.K."/>
            <person name="Young C.R."/>
            <person name="Angers B."/>
            <person name="Qian P.Y."/>
        </authorList>
    </citation>
    <scope>NUCLEOTIDE SEQUENCE</scope>
    <source>
        <strain evidence="5">P08H-3</strain>
    </source>
</reference>